<reference evidence="1 2" key="1">
    <citation type="submission" date="2015-07" db="EMBL/GenBank/DDBJ databases">
        <title>The genome of Dufourea novaeangliae.</title>
        <authorList>
            <person name="Pan H."/>
            <person name="Kapheim K."/>
        </authorList>
    </citation>
    <scope>NUCLEOTIDE SEQUENCE [LARGE SCALE GENOMIC DNA]</scope>
    <source>
        <strain evidence="1">0120121106</strain>
        <tissue evidence="1">Whole body</tissue>
    </source>
</reference>
<accession>A0A154PJK2</accession>
<keyword evidence="2" id="KW-1185">Reference proteome</keyword>
<protein>
    <submittedName>
        <fullName evidence="1">Uncharacterized protein</fullName>
    </submittedName>
</protein>
<name>A0A154PJK2_DUFNO</name>
<evidence type="ECO:0000313" key="1">
    <source>
        <dbReference type="EMBL" id="KZC11458.1"/>
    </source>
</evidence>
<dbReference type="EMBL" id="KQ434918">
    <property type="protein sequence ID" value="KZC11458.1"/>
    <property type="molecule type" value="Genomic_DNA"/>
</dbReference>
<evidence type="ECO:0000313" key="2">
    <source>
        <dbReference type="Proteomes" id="UP000076502"/>
    </source>
</evidence>
<dbReference type="AlphaFoldDB" id="A0A154PJK2"/>
<proteinExistence type="predicted"/>
<gene>
    <name evidence="1" type="ORF">WN55_02632</name>
</gene>
<dbReference type="Proteomes" id="UP000076502">
    <property type="component" value="Unassembled WGS sequence"/>
</dbReference>
<organism evidence="1 2">
    <name type="scientific">Dufourea novaeangliae</name>
    <name type="common">Sweat bee</name>
    <dbReference type="NCBI Taxonomy" id="178035"/>
    <lineage>
        <taxon>Eukaryota</taxon>
        <taxon>Metazoa</taxon>
        <taxon>Ecdysozoa</taxon>
        <taxon>Arthropoda</taxon>
        <taxon>Hexapoda</taxon>
        <taxon>Insecta</taxon>
        <taxon>Pterygota</taxon>
        <taxon>Neoptera</taxon>
        <taxon>Endopterygota</taxon>
        <taxon>Hymenoptera</taxon>
        <taxon>Apocrita</taxon>
        <taxon>Aculeata</taxon>
        <taxon>Apoidea</taxon>
        <taxon>Anthophila</taxon>
        <taxon>Halictidae</taxon>
        <taxon>Rophitinae</taxon>
        <taxon>Dufourea</taxon>
    </lineage>
</organism>
<sequence>MKLKSNPENREVISNEWSKMFQETRNELRRRAKNNILKIQQENRSSFNRHRKEARRYKEEDLVAIKRTQSGPGLKFAHKYEIILRALDSFKVKIGLVIANGRHFENISS</sequence>
<dbReference type="OrthoDB" id="8014450at2759"/>